<dbReference type="InterPro" id="IPR001853">
    <property type="entry name" value="DSBA-like_thioredoxin_dom"/>
</dbReference>
<sequence length="245" mass="27060">MSIEFSAPAKMKIEVWSDIMCPFCYIGKKRLDDALSTFDQAGRIEVEYKSFELMPGLETHPLRSDVEYLADAKGMSLEQARQMNGQVQAMAQATGLEMNPDETIAANTINAHRLTHFAKAHGKQQEVAQELFKAHFVDGKNVDDLDVLVSIAAEVGLDASSAREALESDAYTNEVQQDVHEARQLGVQGVPFFVFDRKYAINGAQQEEVFTGTVEKAFEEWAAENPVSPFEVIDGQSCSVDGTCN</sequence>
<reference evidence="2 3" key="1">
    <citation type="submission" date="2015-04" db="EMBL/GenBank/DDBJ databases">
        <title>Complete Genome Sequence of Brevibacterium flavum ATCC 15168.</title>
        <authorList>
            <person name="Ahn J."/>
            <person name="Park G."/>
            <person name="Jeon W."/>
            <person name="Jang Y."/>
            <person name="Jang M."/>
            <person name="Lee H."/>
            <person name="Lee H."/>
        </authorList>
    </citation>
    <scope>NUCLEOTIDE SEQUENCE [LARGE SCALE GENOMIC DNA]</scope>
    <source>
        <strain evidence="2 3">ATCC 15168</strain>
    </source>
</reference>
<protein>
    <submittedName>
        <fullName evidence="2">DSBA oxidoreductase</fullName>
    </submittedName>
</protein>
<dbReference type="SUPFAM" id="SSF52833">
    <property type="entry name" value="Thioredoxin-like"/>
    <property type="match status" value="1"/>
</dbReference>
<dbReference type="InterPro" id="IPR036249">
    <property type="entry name" value="Thioredoxin-like_sf"/>
</dbReference>
<keyword evidence="3" id="KW-1185">Reference proteome</keyword>
<proteinExistence type="predicted"/>
<dbReference type="EMBL" id="CP011309">
    <property type="protein sequence ID" value="AKF28356.1"/>
    <property type="molecule type" value="Genomic_DNA"/>
</dbReference>
<dbReference type="PANTHER" id="PTHR13887">
    <property type="entry name" value="GLUTATHIONE S-TRANSFERASE KAPPA"/>
    <property type="match status" value="1"/>
</dbReference>
<dbReference type="Pfam" id="PF01323">
    <property type="entry name" value="DSBA"/>
    <property type="match status" value="1"/>
</dbReference>
<dbReference type="CDD" id="cd03024">
    <property type="entry name" value="DsbA_FrnE"/>
    <property type="match status" value="1"/>
</dbReference>
<gene>
    <name evidence="2" type="ORF">YH66_12915</name>
</gene>
<dbReference type="Proteomes" id="UP000034037">
    <property type="component" value="Chromosome"/>
</dbReference>
<evidence type="ECO:0000313" key="2">
    <source>
        <dbReference type="EMBL" id="AKF28356.1"/>
    </source>
</evidence>
<dbReference type="AlphaFoldDB" id="A0A0F6Z6D6"/>
<evidence type="ECO:0000313" key="3">
    <source>
        <dbReference type="Proteomes" id="UP000034037"/>
    </source>
</evidence>
<dbReference type="PATRIC" id="fig|92706.3.peg.2701"/>
<dbReference type="GO" id="GO:0016491">
    <property type="term" value="F:oxidoreductase activity"/>
    <property type="evidence" value="ECO:0007669"/>
    <property type="project" value="InterPro"/>
</dbReference>
<dbReference type="PANTHER" id="PTHR13887:SF41">
    <property type="entry name" value="THIOREDOXIN SUPERFAMILY PROTEIN"/>
    <property type="match status" value="1"/>
</dbReference>
<evidence type="ECO:0000259" key="1">
    <source>
        <dbReference type="Pfam" id="PF01323"/>
    </source>
</evidence>
<dbReference type="HOGENOM" id="CLU_069253_0_2_11"/>
<organism evidence="2 3">
    <name type="scientific">[Brevibacterium] flavum</name>
    <dbReference type="NCBI Taxonomy" id="92706"/>
    <lineage>
        <taxon>Bacteria</taxon>
        <taxon>Bacillati</taxon>
        <taxon>Actinomycetota</taxon>
        <taxon>Actinomycetes</taxon>
        <taxon>Mycobacteriales</taxon>
        <taxon>Corynebacteriaceae</taxon>
        <taxon>Corynebacterium</taxon>
    </lineage>
</organism>
<dbReference type="RefSeq" id="WP_003863154.1">
    <property type="nucleotide sequence ID" value="NZ_CP011309.1"/>
</dbReference>
<name>A0A0F6Z6D6_9CORY</name>
<accession>A0A0F6Z6D6</accession>
<feature type="domain" description="DSBA-like thioredoxin" evidence="1">
    <location>
        <begin position="13"/>
        <end position="211"/>
    </location>
</feature>
<dbReference type="Gene3D" id="3.40.30.10">
    <property type="entry name" value="Glutaredoxin"/>
    <property type="match status" value="1"/>
</dbReference>